<comment type="caution">
    <text evidence="1">The sequence shown here is derived from an EMBL/GenBank/DDBJ whole genome shotgun (WGS) entry which is preliminary data.</text>
</comment>
<gene>
    <name evidence="1" type="ORF">E2C01_087653</name>
</gene>
<name>A0A5B7JHV2_PORTR</name>
<evidence type="ECO:0000313" key="2">
    <source>
        <dbReference type="Proteomes" id="UP000324222"/>
    </source>
</evidence>
<reference evidence="1 2" key="1">
    <citation type="submission" date="2019-05" db="EMBL/GenBank/DDBJ databases">
        <title>Another draft genome of Portunus trituberculatus and its Hox gene families provides insights of decapod evolution.</title>
        <authorList>
            <person name="Jeong J.-H."/>
            <person name="Song I."/>
            <person name="Kim S."/>
            <person name="Choi T."/>
            <person name="Kim D."/>
            <person name="Ryu S."/>
            <person name="Kim W."/>
        </authorList>
    </citation>
    <scope>NUCLEOTIDE SEQUENCE [LARGE SCALE GENOMIC DNA]</scope>
    <source>
        <tissue evidence="1">Muscle</tissue>
    </source>
</reference>
<organism evidence="1 2">
    <name type="scientific">Portunus trituberculatus</name>
    <name type="common">Swimming crab</name>
    <name type="synonym">Neptunus trituberculatus</name>
    <dbReference type="NCBI Taxonomy" id="210409"/>
    <lineage>
        <taxon>Eukaryota</taxon>
        <taxon>Metazoa</taxon>
        <taxon>Ecdysozoa</taxon>
        <taxon>Arthropoda</taxon>
        <taxon>Crustacea</taxon>
        <taxon>Multicrustacea</taxon>
        <taxon>Malacostraca</taxon>
        <taxon>Eumalacostraca</taxon>
        <taxon>Eucarida</taxon>
        <taxon>Decapoda</taxon>
        <taxon>Pleocyemata</taxon>
        <taxon>Brachyura</taxon>
        <taxon>Eubrachyura</taxon>
        <taxon>Portunoidea</taxon>
        <taxon>Portunidae</taxon>
        <taxon>Portuninae</taxon>
        <taxon>Portunus</taxon>
    </lineage>
</organism>
<dbReference type="Proteomes" id="UP000324222">
    <property type="component" value="Unassembled WGS sequence"/>
</dbReference>
<evidence type="ECO:0000313" key="1">
    <source>
        <dbReference type="EMBL" id="MPC92558.1"/>
    </source>
</evidence>
<protein>
    <submittedName>
        <fullName evidence="1">Uncharacterized protein</fullName>
    </submittedName>
</protein>
<keyword evidence="2" id="KW-1185">Reference proteome</keyword>
<dbReference type="AlphaFoldDB" id="A0A5B7JHV2"/>
<sequence length="16" mass="1860">MTLMIRGFLLYNCTAI</sequence>
<dbReference type="EMBL" id="VSRR010091682">
    <property type="protein sequence ID" value="MPC92558.1"/>
    <property type="molecule type" value="Genomic_DNA"/>
</dbReference>
<proteinExistence type="predicted"/>
<accession>A0A5B7JHV2</accession>